<reference evidence="3" key="1">
    <citation type="journal article" date="2012" name="Mol. Plant Microbe Interact.">
        <title>A highly conserved effector in Fusarium oxysporum is required for full virulence on Arabidopsis.</title>
        <authorList>
            <person name="Thatcher L.F."/>
            <person name="Gardiner D.M."/>
            <person name="Kazan K."/>
            <person name="Manners J."/>
        </authorList>
    </citation>
    <scope>NUCLEOTIDE SEQUENCE [LARGE SCALE GENOMIC DNA]</scope>
    <source>
        <strain evidence="3">Fo5176</strain>
    </source>
</reference>
<dbReference type="AlphaFoldDB" id="F9F3M8"/>
<protein>
    <submittedName>
        <fullName evidence="3">Uncharacterized protein</fullName>
    </submittedName>
</protein>
<dbReference type="Pfam" id="PF11951">
    <property type="entry name" value="Fungal_trans_2"/>
    <property type="match status" value="1"/>
</dbReference>
<comment type="caution">
    <text evidence="3">The sequence shown here is derived from an EMBL/GenBank/DDBJ whole genome shotgun (WGS) entry which is preliminary data.</text>
</comment>
<evidence type="ECO:0000313" key="3">
    <source>
        <dbReference type="EMBL" id="EGU88476.1"/>
    </source>
</evidence>
<dbReference type="PANTHER" id="PTHR37540:SF5">
    <property type="entry name" value="TRANSCRIPTION FACTOR DOMAIN-CONTAINING PROTEIN"/>
    <property type="match status" value="1"/>
</dbReference>
<feature type="region of interest" description="Disordered" evidence="2">
    <location>
        <begin position="58"/>
        <end position="104"/>
    </location>
</feature>
<accession>F9F3M8</accession>
<evidence type="ECO:0000256" key="2">
    <source>
        <dbReference type="SAM" id="MobiDB-lite"/>
    </source>
</evidence>
<keyword evidence="1" id="KW-0539">Nucleus</keyword>
<name>F9F3M8_FUSOF</name>
<dbReference type="OrthoDB" id="4158087at2759"/>
<dbReference type="STRING" id="660025.F9F3M8"/>
<dbReference type="InterPro" id="IPR021858">
    <property type="entry name" value="Fun_TF"/>
</dbReference>
<gene>
    <name evidence="3" type="ORF">FOXB_01003</name>
</gene>
<evidence type="ECO:0000256" key="1">
    <source>
        <dbReference type="ARBA" id="ARBA00023242"/>
    </source>
</evidence>
<sequence length="621" mass="68757">MPGSILSPSKGAALYMNGVHYNGTMPTGPQAGKGFVFVTADAHGQPASGDRKLIRSHVMRGKNTRTRTPPDRLKARVPATAVESQRSQHAAGGNDSSEESHGARTRHELLNSDVDALARIRHSGTVPRAANVFTFIKFPEDIDSSSRSLLCTCTSLPFKHETIHELNKQLANPTTALTDSTITVVMGMALIAECFGDVESAHMHIMGLKQIVGLRGGIESFANKPQLQAKLHRICTGANPVFHQDTTSFVSAFDSSSELTRLKPSGASSFSRSRCVVQALGRRLYGIFKDVQGLSQLINYSHNSGQKIQEMSLEELMTSIQSRLLLLEFNDNNVLPELLRLSLLAFLTTVFWSFPGVKFEYPYLANQLRQACLAFTPTTAGESYLFAWALMVGATSVFHDPDQTWLPQRLRPLIRDNLGRTWFEVQNNLRRVMWIDSIHDGPGIEVFNQCLGETGDRILLIGTLHRLPSPSADGLVLDPPHGICSMTKAEGPALDPGDVDEEADQAPICHRKSDHVTYTWPLVISLHVEHSHVLSTIIVCHSRRIEPGRFGLSAVDHDLWKRSREDTTAEPGQMVDVVHPALPKVRERGVWREDAVEQCHHDEDEGQDLERSWMEVAKADL</sequence>
<dbReference type="PANTHER" id="PTHR37540">
    <property type="entry name" value="TRANSCRIPTION FACTOR (ACR-2), PUTATIVE-RELATED-RELATED"/>
    <property type="match status" value="1"/>
</dbReference>
<organism evidence="3">
    <name type="scientific">Fusarium oxysporum (strain Fo5176)</name>
    <name type="common">Fusarium vascular wilt</name>
    <dbReference type="NCBI Taxonomy" id="660025"/>
    <lineage>
        <taxon>Eukaryota</taxon>
        <taxon>Fungi</taxon>
        <taxon>Dikarya</taxon>
        <taxon>Ascomycota</taxon>
        <taxon>Pezizomycotina</taxon>
        <taxon>Sordariomycetes</taxon>
        <taxon>Hypocreomycetidae</taxon>
        <taxon>Hypocreales</taxon>
        <taxon>Nectriaceae</taxon>
        <taxon>Fusarium</taxon>
        <taxon>Fusarium oxysporum species complex</taxon>
    </lineage>
</organism>
<dbReference type="EMBL" id="AFQF01000391">
    <property type="protein sequence ID" value="EGU88476.1"/>
    <property type="molecule type" value="Genomic_DNA"/>
</dbReference>
<proteinExistence type="predicted"/>